<dbReference type="PANTHER" id="PTHR11895:SF7">
    <property type="entry name" value="GLUTAMYL-TRNA(GLN) AMIDOTRANSFERASE SUBUNIT A, MITOCHONDRIAL"/>
    <property type="match status" value="1"/>
</dbReference>
<organism evidence="4 5">
    <name type="scientific">Tetzosporium hominis</name>
    <dbReference type="NCBI Taxonomy" id="2020506"/>
    <lineage>
        <taxon>Bacteria</taxon>
        <taxon>Bacillati</taxon>
        <taxon>Bacillota</taxon>
        <taxon>Bacilli</taxon>
        <taxon>Bacillales</taxon>
        <taxon>Caryophanaceae</taxon>
        <taxon>Tetzosporium</taxon>
    </lineage>
</organism>
<feature type="domain" description="Amidase" evidence="3">
    <location>
        <begin position="24"/>
        <end position="427"/>
    </location>
</feature>
<feature type="region of interest" description="Disordered" evidence="2">
    <location>
        <begin position="129"/>
        <end position="150"/>
    </location>
</feature>
<dbReference type="Gene3D" id="3.90.1300.10">
    <property type="entry name" value="Amidase signature (AS) domain"/>
    <property type="match status" value="1"/>
</dbReference>
<accession>A0A264W3P4</accession>
<name>A0A264W3P4_9BACL</name>
<dbReference type="RefSeq" id="WP_094942597.1">
    <property type="nucleotide sequence ID" value="NZ_NOKQ01000199.1"/>
</dbReference>
<dbReference type="PANTHER" id="PTHR11895">
    <property type="entry name" value="TRANSAMIDASE"/>
    <property type="match status" value="1"/>
</dbReference>
<reference evidence="4 5" key="1">
    <citation type="submission" date="2017-07" db="EMBL/GenBank/DDBJ databases">
        <title>Tetzosporium hominis gen.nov. sp.nov.</title>
        <authorList>
            <person name="Tetz G."/>
            <person name="Tetz V."/>
        </authorList>
    </citation>
    <scope>NUCLEOTIDE SEQUENCE [LARGE SCALE GENOMIC DNA]</scope>
    <source>
        <strain evidence="4 5">VT-49</strain>
    </source>
</reference>
<dbReference type="Proteomes" id="UP000217065">
    <property type="component" value="Unassembled WGS sequence"/>
</dbReference>
<comment type="caution">
    <text evidence="4">The sequence shown here is derived from an EMBL/GenBank/DDBJ whole genome shotgun (WGS) entry which is preliminary data.</text>
</comment>
<keyword evidence="5" id="KW-1185">Reference proteome</keyword>
<evidence type="ECO:0000313" key="4">
    <source>
        <dbReference type="EMBL" id="OZS78228.1"/>
    </source>
</evidence>
<evidence type="ECO:0000259" key="3">
    <source>
        <dbReference type="Pfam" id="PF01425"/>
    </source>
</evidence>
<protein>
    <recommendedName>
        <fullName evidence="3">Amidase domain-containing protein</fullName>
    </recommendedName>
</protein>
<dbReference type="GO" id="GO:0003824">
    <property type="term" value="F:catalytic activity"/>
    <property type="evidence" value="ECO:0007669"/>
    <property type="project" value="InterPro"/>
</dbReference>
<comment type="similarity">
    <text evidence="1">Belongs to the amidase family.</text>
</comment>
<dbReference type="InterPro" id="IPR000120">
    <property type="entry name" value="Amidase"/>
</dbReference>
<evidence type="ECO:0000256" key="2">
    <source>
        <dbReference type="SAM" id="MobiDB-lite"/>
    </source>
</evidence>
<evidence type="ECO:0000256" key="1">
    <source>
        <dbReference type="ARBA" id="ARBA00009199"/>
    </source>
</evidence>
<dbReference type="OrthoDB" id="9811471at2"/>
<dbReference type="Pfam" id="PF01425">
    <property type="entry name" value="Amidase"/>
    <property type="match status" value="1"/>
</dbReference>
<proteinExistence type="inferred from homology"/>
<gene>
    <name evidence="4" type="ORF">CF394_07130</name>
</gene>
<dbReference type="InterPro" id="IPR023631">
    <property type="entry name" value="Amidase_dom"/>
</dbReference>
<dbReference type="SUPFAM" id="SSF75304">
    <property type="entry name" value="Amidase signature (AS) enzymes"/>
    <property type="match status" value="1"/>
</dbReference>
<sequence length="447" mass="49027">MDIETLTIVQANRLLKTKSISATELINSFLERNRLIEPEIKAWAYLQSAELLIKIAQKIDDNQKSIVSPLAAIPYGAKDIIYTNKIPTEAGSKTMKGFIPQTDATIISKLKEFNAILIGKTTTAEFASGGGAPVTRNPWNKAHTPGGSSTGSAAAISSGMSLFSIGTQTAGSIIRPAAYNGVTALKPSYGSISKAGIIPASWSVDTVGIFTKNVEDLTLVYNELNGKDKKDYTTWLHTKQYLSVNEKKTYTIGVIRDNFFETTNEIMSAFSQAMKVLEKLGHSCVECHMPANMEQANDAHGLIVDAETASYHRKTFEIQKNLMSEELKKDIESGLIYSADEYLNAQNVRWDYQQQLFSLLNEFDILITPATPETAPKGRTKTGSPKFNKPFSNAGVPVLTIPIGYSTVTELPIGIQFVANIASEQKLINIGLAFQEATDYHQKRPKI</sequence>
<dbReference type="EMBL" id="NOKQ01000199">
    <property type="protein sequence ID" value="OZS78228.1"/>
    <property type="molecule type" value="Genomic_DNA"/>
</dbReference>
<dbReference type="InterPro" id="IPR036928">
    <property type="entry name" value="AS_sf"/>
</dbReference>
<dbReference type="AlphaFoldDB" id="A0A264W3P4"/>
<evidence type="ECO:0000313" key="5">
    <source>
        <dbReference type="Proteomes" id="UP000217065"/>
    </source>
</evidence>